<feature type="compositionally biased region" description="Polar residues" evidence="11">
    <location>
        <begin position="1729"/>
        <end position="1738"/>
    </location>
</feature>
<feature type="compositionally biased region" description="Low complexity" evidence="11">
    <location>
        <begin position="141"/>
        <end position="154"/>
    </location>
</feature>
<dbReference type="EMBL" id="NEDP02076738">
    <property type="protein sequence ID" value="OWF35166.1"/>
    <property type="molecule type" value="Genomic_DNA"/>
</dbReference>
<dbReference type="Proteomes" id="UP000242188">
    <property type="component" value="Unassembled WGS sequence"/>
</dbReference>
<evidence type="ECO:0000256" key="5">
    <source>
        <dbReference type="ARBA" id="ARBA00022833"/>
    </source>
</evidence>
<feature type="region of interest" description="Disordered" evidence="11">
    <location>
        <begin position="239"/>
        <end position="293"/>
    </location>
</feature>
<feature type="region of interest" description="Disordered" evidence="11">
    <location>
        <begin position="129"/>
        <end position="154"/>
    </location>
</feature>
<feature type="domain" description="C2H2-type" evidence="12">
    <location>
        <begin position="288"/>
        <end position="315"/>
    </location>
</feature>
<dbReference type="InterPro" id="IPR036236">
    <property type="entry name" value="Znf_C2H2_sf"/>
</dbReference>
<dbReference type="PROSITE" id="PS51293">
    <property type="entry name" value="SANT"/>
    <property type="match status" value="1"/>
</dbReference>
<keyword evidence="2" id="KW-0479">Metal-binding</keyword>
<dbReference type="FunFam" id="3.30.160.60:FF:000656">
    <property type="entry name" value="Zinc finger protein 541"/>
    <property type="match status" value="1"/>
</dbReference>
<dbReference type="STRING" id="6573.A0A210PFE1"/>
<evidence type="ECO:0000259" key="12">
    <source>
        <dbReference type="PROSITE" id="PS50157"/>
    </source>
</evidence>
<dbReference type="PANTHER" id="PTHR16089:SF40">
    <property type="entry name" value="SUPPRESSOR OF ACTIVATED EGL-4 PROTEIN 1"/>
    <property type="match status" value="1"/>
</dbReference>
<dbReference type="InterPro" id="IPR000949">
    <property type="entry name" value="ELM2_dom"/>
</dbReference>
<dbReference type="PROSITE" id="PS00028">
    <property type="entry name" value="ZINC_FINGER_C2H2_1"/>
    <property type="match status" value="6"/>
</dbReference>
<feature type="domain" description="SANT" evidence="14">
    <location>
        <begin position="1572"/>
        <end position="1623"/>
    </location>
</feature>
<feature type="compositionally biased region" description="Polar residues" evidence="11">
    <location>
        <begin position="1239"/>
        <end position="1255"/>
    </location>
</feature>
<evidence type="ECO:0000259" key="13">
    <source>
        <dbReference type="PROSITE" id="PS51156"/>
    </source>
</evidence>
<evidence type="ECO:0000256" key="1">
    <source>
        <dbReference type="ARBA" id="ARBA00004123"/>
    </source>
</evidence>
<dbReference type="PANTHER" id="PTHR16089">
    <property type="entry name" value="REST COREPRESSOR COREST PROTEIN-RELATED"/>
    <property type="match status" value="1"/>
</dbReference>
<sequence>MFGHHTANQPAAGLVMSGHDQHNAIKSPQSNVASGATNYLMINPSLFHQGSSLHQTIVDNLPVTLSNSLHNLHQSSGGTVYALTDHPLGIRLPIGVGIKDTSDDHSSSMDKSDSKVDIYSVTDDKGVPGLASIQFQDGGEQTSPGTPSQTSTSQILHYRPSAKSGDAMLSAINYNDSEMLPEGAFDSLPNLDDGLLSNMGTPGNIRMSENLPDLFDGEGNVNDSYSMEGLSPQPFTDSASGFVGDNNLGAVIDTDDMQNPDSNKSDSAKKKSKNKQPKSQGSPGRQTMQCPSCNKTFNNSSALAKHRLTHSDERKYVCNLCSKAFKRQDHLNGHLMTHRDKKPYECNVDSCQKSYCDARSLRRHLENHHNQSPEQIQTAIAAVASNATAIIAAAAASNTASLRATTTETQSMPSTLSVISGASNSHSSQDGNGCSSQYSTPQYSNNSTPMTSPSYSNSGNPQQQTAFFQFDQVPLSAQTSHDIILQQPHLTDDSQRPQQITIQPRVVAQHQSSGLPEGLPVDSQQVQHWQERVQHILTAAANQAGTEQQSNSHSPQGTIEDQSPSYLQQVSPISPVMSHPGPTSPQRIWSSNPLTPNTITNDKINGDDSSKPVVCSICERRFKNIPALNGHMRLHGGYFKKDINKEEKKSKKAHSTSMGSKVSKVSSEPIDISLPTISQAFQKSLETITPPVTALAAGPVFPSLQSPVATPDTPLDIAHSVIQQLQQHQQQQQIQETKSDAKPACEQQIQLQQLQQQEQQLQQQLQQQIQQIQMEQHQLQQHLEQQNHQQQESFQQKQQLVLQQQIQQLQIEKQQLTHHLEQQIQQTKLKQLEDQHLKQQQQQSQLQQQQQQFQDILQQHQQHSQSGSVPQSPQVPQSPLLQRQVSVESLDYQFQSPPQQIQDIPSRMSAQHHLQQLARQQQQGPRDIIQQMDIGQLAEQLSMTSQQQQQQQQQCVLQQLHSPPPVSLSSMSIQSNLQSAIAQIPQFTLQTSNPHQDVLPQTQTSFVSPSHLSAGQVTLVTTAADNPELSVAQLLNGIDGIQDPVGTVFRSHTTTSAGLVGGIAGLSPLGGQPNMSTLPSTIKEENNLVVTPTLDNTSMSNSFVVSHAPSSLHSGAGATIDLDSAAERLKQEIMEQLSNRSLHTESKAADSNPFSFPTIDSFSGNNIEGSLPGSMGGHLNPGGHFEGILGLPGDSVQQQLNIDNSLNTKSETKSIQNRHQELKRRLSVGSEVELLKKSFSSGNQHNIGSKGSTPITYVKHTPSSGPHVKTDSHARPRMRSKSGDDYNLMRANSEDHTFMRPRSRTEDSLWRMKSKSEEYWGSPFSKSDGAGLFRNPNSLSSPIKLKRKHRPAPLFIPPHMNNCGFQSRLRSPRINPHIEGRGNTPPPYTPPPMLSPIRSGSGLFWSMYKPVTPKSAPVTPRSLQLGMSSRGSLGHFDPVMKMEEEDDEEVPIPQESEEAAPETDVQPHVNIGSQYQVEIPPFNSCRSYLEGVEPKEDLMWDPSFLGDNSDLDVQYYQEFACSSAVKGNGANVEYALHLLRMANGNIQTAMLMLMSSALRVPRWHSLHSYTYQESEVWSTEEVDRYQQALMKCDKDFHRISKEVETKSTGDCVQFYYLWKKVCPDEHKRLRVVRRKREQDQLYNLRTRQQQQEQQQSGLTQVTDEEDSDSDSSSSRDTADPLDKEEEQLSSSSVRSSPVPMFPCEYPECTAAFGSKQALNAHGRIHGSSKHSSPASNRSIENRGPGRPKPNPLPIKTVPAPLPADGSEVFPCKLCGRVFPKVKSRSAHMKIHRLAEADRKQPKPNNMELTIKTILPTGSTNG</sequence>
<feature type="domain" description="C2H2-type" evidence="12">
    <location>
        <begin position="344"/>
        <end position="373"/>
    </location>
</feature>
<evidence type="ECO:0000256" key="8">
    <source>
        <dbReference type="ARBA" id="ARBA00023163"/>
    </source>
</evidence>
<feature type="domain" description="C2H2-type" evidence="12">
    <location>
        <begin position="1701"/>
        <end position="1730"/>
    </location>
</feature>
<feature type="compositionally biased region" description="Polar residues" evidence="11">
    <location>
        <begin position="655"/>
        <end position="666"/>
    </location>
</feature>
<evidence type="ECO:0000256" key="3">
    <source>
        <dbReference type="ARBA" id="ARBA00022737"/>
    </source>
</evidence>
<feature type="region of interest" description="Disordered" evidence="11">
    <location>
        <begin position="646"/>
        <end position="666"/>
    </location>
</feature>
<evidence type="ECO:0000256" key="6">
    <source>
        <dbReference type="ARBA" id="ARBA00023015"/>
    </source>
</evidence>
<dbReference type="InterPro" id="IPR013087">
    <property type="entry name" value="Znf_C2H2_type"/>
</dbReference>
<feature type="region of interest" description="Disordered" evidence="11">
    <location>
        <begin position="543"/>
        <end position="562"/>
    </location>
</feature>
<comment type="caution">
    <text evidence="15">The sequence shown here is derived from an EMBL/GenBank/DDBJ whole genome shotgun (WGS) entry which is preliminary data.</text>
</comment>
<keyword evidence="7" id="KW-0238">DNA-binding</keyword>
<feature type="region of interest" description="Disordered" evidence="11">
    <location>
        <begin position="1644"/>
        <end position="1697"/>
    </location>
</feature>
<feature type="domain" description="C2H2-type" evidence="12">
    <location>
        <begin position="613"/>
        <end position="640"/>
    </location>
</feature>
<dbReference type="InterPro" id="IPR017884">
    <property type="entry name" value="SANT_dom"/>
</dbReference>
<keyword evidence="5" id="KW-0862">Zinc</keyword>
<feature type="domain" description="ELM2" evidence="13">
    <location>
        <begin position="1467"/>
        <end position="1557"/>
    </location>
</feature>
<feature type="region of interest" description="Disordered" evidence="11">
    <location>
        <begin position="1443"/>
        <end position="1465"/>
    </location>
</feature>
<dbReference type="InterPro" id="IPR001005">
    <property type="entry name" value="SANT/Myb"/>
</dbReference>
<feature type="region of interest" description="Disordered" evidence="11">
    <location>
        <begin position="1239"/>
        <end position="1290"/>
    </location>
</feature>
<dbReference type="Pfam" id="PF00096">
    <property type="entry name" value="zf-C2H2"/>
    <property type="match status" value="1"/>
</dbReference>
<keyword evidence="3" id="KW-0677">Repeat</keyword>
<dbReference type="Pfam" id="PF13912">
    <property type="entry name" value="zf-C2H2_6"/>
    <property type="match status" value="3"/>
</dbReference>
<gene>
    <name evidence="15" type="ORF">KP79_PYT09645</name>
</gene>
<dbReference type="InterPro" id="IPR009057">
    <property type="entry name" value="Homeodomain-like_sf"/>
</dbReference>
<keyword evidence="4 10" id="KW-0863">Zinc-finger</keyword>
<dbReference type="Gene3D" id="1.10.10.60">
    <property type="entry name" value="Homeodomain-like"/>
    <property type="match status" value="1"/>
</dbReference>
<dbReference type="GO" id="GO:0005667">
    <property type="term" value="C:transcription regulator complex"/>
    <property type="evidence" value="ECO:0007669"/>
    <property type="project" value="TreeGrafter"/>
</dbReference>
<dbReference type="SMART" id="SM00355">
    <property type="entry name" value="ZnF_C2H2"/>
    <property type="match status" value="6"/>
</dbReference>
<organism evidence="15 16">
    <name type="scientific">Mizuhopecten yessoensis</name>
    <name type="common">Japanese scallop</name>
    <name type="synonym">Patinopecten yessoensis</name>
    <dbReference type="NCBI Taxonomy" id="6573"/>
    <lineage>
        <taxon>Eukaryota</taxon>
        <taxon>Metazoa</taxon>
        <taxon>Spiralia</taxon>
        <taxon>Lophotrochozoa</taxon>
        <taxon>Mollusca</taxon>
        <taxon>Bivalvia</taxon>
        <taxon>Autobranchia</taxon>
        <taxon>Pteriomorphia</taxon>
        <taxon>Pectinida</taxon>
        <taxon>Pectinoidea</taxon>
        <taxon>Pectinidae</taxon>
        <taxon>Mizuhopecten</taxon>
    </lineage>
</organism>
<dbReference type="GO" id="GO:0000118">
    <property type="term" value="C:histone deacetylase complex"/>
    <property type="evidence" value="ECO:0007669"/>
    <property type="project" value="TreeGrafter"/>
</dbReference>
<evidence type="ECO:0000256" key="2">
    <source>
        <dbReference type="ARBA" id="ARBA00022723"/>
    </source>
</evidence>
<evidence type="ECO:0000256" key="11">
    <source>
        <dbReference type="SAM" id="MobiDB-lite"/>
    </source>
</evidence>
<dbReference type="GO" id="GO:0003714">
    <property type="term" value="F:transcription corepressor activity"/>
    <property type="evidence" value="ECO:0007669"/>
    <property type="project" value="TreeGrafter"/>
</dbReference>
<dbReference type="FunFam" id="1.10.10.60:FF:000012">
    <property type="entry name" value="Metastasis-associated 1 family, member 3"/>
    <property type="match status" value="1"/>
</dbReference>
<keyword evidence="6" id="KW-0805">Transcription regulation</keyword>
<evidence type="ECO:0000256" key="9">
    <source>
        <dbReference type="ARBA" id="ARBA00023242"/>
    </source>
</evidence>
<keyword evidence="9" id="KW-0539">Nucleus</keyword>
<evidence type="ECO:0000256" key="10">
    <source>
        <dbReference type="PROSITE-ProRule" id="PRU00042"/>
    </source>
</evidence>
<protein>
    <submittedName>
        <fullName evidence="15">Transcriptional-regulating factor 1</fullName>
    </submittedName>
</protein>
<feature type="region of interest" description="Disordered" evidence="11">
    <location>
        <begin position="1722"/>
        <end position="1755"/>
    </location>
</feature>
<dbReference type="PROSITE" id="PS50157">
    <property type="entry name" value="ZINC_FINGER_C2H2_2"/>
    <property type="match status" value="6"/>
</dbReference>
<dbReference type="PROSITE" id="PS51156">
    <property type="entry name" value="ELM2"/>
    <property type="match status" value="1"/>
</dbReference>
<dbReference type="SUPFAM" id="SSF46689">
    <property type="entry name" value="Homeodomain-like"/>
    <property type="match status" value="1"/>
</dbReference>
<dbReference type="Gene3D" id="3.30.160.60">
    <property type="entry name" value="Classic Zinc Finger"/>
    <property type="match status" value="5"/>
</dbReference>
<evidence type="ECO:0000313" key="16">
    <source>
        <dbReference type="Proteomes" id="UP000242188"/>
    </source>
</evidence>
<name>A0A210PFE1_MIZYE</name>
<dbReference type="InterPro" id="IPR051066">
    <property type="entry name" value="Trans_reg/Corepressor"/>
</dbReference>
<keyword evidence="8" id="KW-0804">Transcription</keyword>
<dbReference type="GO" id="GO:0003677">
    <property type="term" value="F:DNA binding"/>
    <property type="evidence" value="ECO:0007669"/>
    <property type="project" value="UniProtKB-KW"/>
</dbReference>
<feature type="compositionally biased region" description="Acidic residues" evidence="11">
    <location>
        <begin position="1443"/>
        <end position="1461"/>
    </location>
</feature>
<reference evidence="15 16" key="1">
    <citation type="journal article" date="2017" name="Nat. Ecol. Evol.">
        <title>Scallop genome provides insights into evolution of bilaterian karyotype and development.</title>
        <authorList>
            <person name="Wang S."/>
            <person name="Zhang J."/>
            <person name="Jiao W."/>
            <person name="Li J."/>
            <person name="Xun X."/>
            <person name="Sun Y."/>
            <person name="Guo X."/>
            <person name="Huan P."/>
            <person name="Dong B."/>
            <person name="Zhang L."/>
            <person name="Hu X."/>
            <person name="Sun X."/>
            <person name="Wang J."/>
            <person name="Zhao C."/>
            <person name="Wang Y."/>
            <person name="Wang D."/>
            <person name="Huang X."/>
            <person name="Wang R."/>
            <person name="Lv J."/>
            <person name="Li Y."/>
            <person name="Zhang Z."/>
            <person name="Liu B."/>
            <person name="Lu W."/>
            <person name="Hui Y."/>
            <person name="Liang J."/>
            <person name="Zhou Z."/>
            <person name="Hou R."/>
            <person name="Li X."/>
            <person name="Liu Y."/>
            <person name="Li H."/>
            <person name="Ning X."/>
            <person name="Lin Y."/>
            <person name="Zhao L."/>
            <person name="Xing Q."/>
            <person name="Dou J."/>
            <person name="Li Y."/>
            <person name="Mao J."/>
            <person name="Guo H."/>
            <person name="Dou H."/>
            <person name="Li T."/>
            <person name="Mu C."/>
            <person name="Jiang W."/>
            <person name="Fu Q."/>
            <person name="Fu X."/>
            <person name="Miao Y."/>
            <person name="Liu J."/>
            <person name="Yu Q."/>
            <person name="Li R."/>
            <person name="Liao H."/>
            <person name="Li X."/>
            <person name="Kong Y."/>
            <person name="Jiang Z."/>
            <person name="Chourrout D."/>
            <person name="Li R."/>
            <person name="Bao Z."/>
        </authorList>
    </citation>
    <scope>NUCLEOTIDE SEQUENCE [LARGE SCALE GENOMIC DNA]</scope>
    <source>
        <strain evidence="15 16">PY_sf001</strain>
    </source>
</reference>
<evidence type="ECO:0000256" key="4">
    <source>
        <dbReference type="ARBA" id="ARBA00022771"/>
    </source>
</evidence>
<feature type="domain" description="C2H2-type" evidence="12">
    <location>
        <begin position="1769"/>
        <end position="1796"/>
    </location>
</feature>
<feature type="region of interest" description="Disordered" evidence="11">
    <location>
        <begin position="857"/>
        <end position="879"/>
    </location>
</feature>
<keyword evidence="16" id="KW-1185">Reference proteome</keyword>
<proteinExistence type="predicted"/>
<evidence type="ECO:0000259" key="14">
    <source>
        <dbReference type="PROSITE" id="PS51293"/>
    </source>
</evidence>
<feature type="region of interest" description="Disordered" evidence="11">
    <location>
        <begin position="405"/>
        <end position="462"/>
    </location>
</feature>
<evidence type="ECO:0000313" key="15">
    <source>
        <dbReference type="EMBL" id="OWF35166.1"/>
    </source>
</evidence>
<feature type="domain" description="C2H2-type" evidence="12">
    <location>
        <begin position="316"/>
        <end position="343"/>
    </location>
</feature>
<feature type="compositionally biased region" description="Polar residues" evidence="11">
    <location>
        <begin position="281"/>
        <end position="293"/>
    </location>
</feature>
<accession>A0A210PFE1</accession>
<evidence type="ECO:0000256" key="7">
    <source>
        <dbReference type="ARBA" id="ARBA00023125"/>
    </source>
</evidence>
<dbReference type="GO" id="GO:0006357">
    <property type="term" value="P:regulation of transcription by RNA polymerase II"/>
    <property type="evidence" value="ECO:0007669"/>
    <property type="project" value="TreeGrafter"/>
</dbReference>
<dbReference type="FunFam" id="3.30.160.60:FF:000744">
    <property type="entry name" value="zinc finger E-box-binding homeobox 1"/>
    <property type="match status" value="1"/>
</dbReference>
<dbReference type="GO" id="GO:0008270">
    <property type="term" value="F:zinc ion binding"/>
    <property type="evidence" value="ECO:0007669"/>
    <property type="project" value="UniProtKB-KW"/>
</dbReference>
<feature type="compositionally biased region" description="Polar residues" evidence="11">
    <location>
        <begin position="408"/>
        <end position="462"/>
    </location>
</feature>
<comment type="subcellular location">
    <subcellularLocation>
        <location evidence="1">Nucleus</location>
    </subcellularLocation>
</comment>
<dbReference type="SMART" id="SM01189">
    <property type="entry name" value="ELM2"/>
    <property type="match status" value="1"/>
</dbReference>
<dbReference type="SMART" id="SM00717">
    <property type="entry name" value="SANT"/>
    <property type="match status" value="1"/>
</dbReference>
<dbReference type="SUPFAM" id="SSF57667">
    <property type="entry name" value="beta-beta-alpha zinc fingers"/>
    <property type="match status" value="3"/>
</dbReference>
<feature type="region of interest" description="Disordered" evidence="11">
    <location>
        <begin position="907"/>
        <end position="926"/>
    </location>
</feature>
<dbReference type="OrthoDB" id="5977959at2759"/>